<name>A0A852ZIZ7_9ACTN</name>
<proteinExistence type="predicted"/>
<sequence length="143" mass="15986">MGELPLQGSGQEDPAVTLRPCVRVSGEAGPQLIHWRINLRDVESERARVVERWPMLGRQLREALVNDAEHELAAQVDALQVYEMCPCQDDFCQSFYTAPPPNGAFGAGHRNVALKPAWSGLLILDVVDEMIMFVEVLYRSPLD</sequence>
<dbReference type="RefSeq" id="WP_238341422.1">
    <property type="nucleotide sequence ID" value="NZ_BAAARR010000031.1"/>
</dbReference>
<evidence type="ECO:0000313" key="1">
    <source>
        <dbReference type="EMBL" id="NYH92934.1"/>
    </source>
</evidence>
<accession>A0A852ZIZ7</accession>
<reference evidence="1 2" key="1">
    <citation type="submission" date="2020-07" db="EMBL/GenBank/DDBJ databases">
        <title>Sequencing the genomes of 1000 actinobacteria strains.</title>
        <authorList>
            <person name="Klenk H.-P."/>
        </authorList>
    </citation>
    <scope>NUCLEOTIDE SEQUENCE [LARGE SCALE GENOMIC DNA]</scope>
    <source>
        <strain evidence="1 2">DSM 18448</strain>
    </source>
</reference>
<comment type="caution">
    <text evidence="1">The sequence shown here is derived from an EMBL/GenBank/DDBJ whole genome shotgun (WGS) entry which is preliminary data.</text>
</comment>
<organism evidence="1 2">
    <name type="scientific">Actinopolymorpha rutila</name>
    <dbReference type="NCBI Taxonomy" id="446787"/>
    <lineage>
        <taxon>Bacteria</taxon>
        <taxon>Bacillati</taxon>
        <taxon>Actinomycetota</taxon>
        <taxon>Actinomycetes</taxon>
        <taxon>Propionibacteriales</taxon>
        <taxon>Actinopolymorphaceae</taxon>
        <taxon>Actinopolymorpha</taxon>
    </lineage>
</organism>
<keyword evidence="2" id="KW-1185">Reference proteome</keyword>
<protein>
    <submittedName>
        <fullName evidence="1">Uncharacterized protein</fullName>
    </submittedName>
</protein>
<gene>
    <name evidence="1" type="ORF">F4554_005572</name>
</gene>
<evidence type="ECO:0000313" key="2">
    <source>
        <dbReference type="Proteomes" id="UP000579605"/>
    </source>
</evidence>
<dbReference type="Proteomes" id="UP000579605">
    <property type="component" value="Unassembled WGS sequence"/>
</dbReference>
<dbReference type="EMBL" id="JACBZH010000001">
    <property type="protein sequence ID" value="NYH92934.1"/>
    <property type="molecule type" value="Genomic_DNA"/>
</dbReference>
<dbReference type="AlphaFoldDB" id="A0A852ZIZ7"/>